<dbReference type="InterPro" id="IPR016187">
    <property type="entry name" value="CTDL_fold"/>
</dbReference>
<accession>A0A426TVE4</accession>
<dbReference type="Gene3D" id="3.90.1580.10">
    <property type="entry name" value="paralog of FGE (formylglycine-generating enzyme)"/>
    <property type="match status" value="1"/>
</dbReference>
<dbReference type="SUPFAM" id="SSF56436">
    <property type="entry name" value="C-type lectin-like"/>
    <property type="match status" value="1"/>
</dbReference>
<dbReference type="Pfam" id="PF03781">
    <property type="entry name" value="FGE-sulfatase"/>
    <property type="match status" value="1"/>
</dbReference>
<name>A0A426TVE4_9CHLR</name>
<dbReference type="Pfam" id="PF14516">
    <property type="entry name" value="AAA_35"/>
    <property type="match status" value="1"/>
</dbReference>
<evidence type="ECO:0000313" key="4">
    <source>
        <dbReference type="Proteomes" id="UP000280307"/>
    </source>
</evidence>
<dbReference type="InterPro" id="IPR027417">
    <property type="entry name" value="P-loop_NTPase"/>
</dbReference>
<dbReference type="AlphaFoldDB" id="A0A426TVE4"/>
<feature type="compositionally biased region" description="Acidic residues" evidence="1">
    <location>
        <begin position="367"/>
        <end position="376"/>
    </location>
</feature>
<dbReference type="PANTHER" id="PTHR23150">
    <property type="entry name" value="SULFATASE MODIFYING FACTOR 1, 2"/>
    <property type="match status" value="1"/>
</dbReference>
<dbReference type="EMBL" id="RSAS01000639">
    <property type="protein sequence ID" value="RRR69407.1"/>
    <property type="molecule type" value="Genomic_DNA"/>
</dbReference>
<dbReference type="InterPro" id="IPR051043">
    <property type="entry name" value="Sulfatase_Mod_Factor_Kinase"/>
</dbReference>
<evidence type="ECO:0000313" key="3">
    <source>
        <dbReference type="EMBL" id="RRR69407.1"/>
    </source>
</evidence>
<dbReference type="SUPFAM" id="SSF52540">
    <property type="entry name" value="P-loop containing nucleoside triphosphate hydrolases"/>
    <property type="match status" value="1"/>
</dbReference>
<dbReference type="InterPro" id="IPR005532">
    <property type="entry name" value="SUMF_dom"/>
</dbReference>
<evidence type="ECO:0000256" key="1">
    <source>
        <dbReference type="SAM" id="MobiDB-lite"/>
    </source>
</evidence>
<comment type="caution">
    <text evidence="3">The sequence shown here is derived from an EMBL/GenBank/DDBJ whole genome shotgun (WGS) entry which is preliminary data.</text>
</comment>
<dbReference type="InterPro" id="IPR042095">
    <property type="entry name" value="SUMF_sf"/>
</dbReference>
<evidence type="ECO:0000259" key="2">
    <source>
        <dbReference type="Pfam" id="PF03781"/>
    </source>
</evidence>
<feature type="region of interest" description="Disordered" evidence="1">
    <location>
        <begin position="365"/>
        <end position="385"/>
    </location>
</feature>
<proteinExistence type="predicted"/>
<sequence>MHELPTAPSAQDAQQLVERFVRRFGEPYRMLACHAALPLILTPELLHNLRNTFLRGQVPWVSEADLLLSELCRPVGYEQYAMDAAVRAHLIATLQARVGPRRLQDVARLLLRYIHHLKRSPGLFSETELQAQQLAAMVCLDEQREAATHTLVAALQRNMSASANSPLPSAVRAEIARLTRLTATLAPQLSSYPELIAYAQIVGRMLRDPAQTNSEAPEEVARPVTILGQTLPAPAVLLPPELRAEKKSFRFTTSALDPASPAFYGRQAELARLRGLCLDNQWVVLYGGPKSGKTSLLLRLEAALQPLARVCHIDFRIIQGANAERAFAFIADHIAEVVSLPPEASEPAAHQTEQHTEQWPLIAEGDGSVDEPEEPQSEQHTSRGPVDELELLQIKHHAATSPFTPDPRDVVDGPTLLRFLNHALAHNALPRLVLMLDEWGVLPDATRVTLARVLRSIFEARHTMPILGKLQIVLSGGIELYDLVAYEASPLHNICETIYLSDLSEGEAVALVTDGLSAAGLDAALVTELAHAIYRRVAGHPYLTQRFGMLLVEAHQSGQITDIERLLVAAEEDHIKSDPLLRHILNEIRTHKLSDAARLLLNDPPRFTRLNDAMARLELLGLAKQAGEQWAARNPLLAEVFSELLDTASSLIPHPSSLTIPPLIHIPAGPFLMGSSDEDRLASHDEKPQHTLTLPAYWIGRTPITNAQFRPFVEGDGYRNRAYWTAVGWAWRTKEKMSQPRFWGDADRNGDDYPVVGVSWYEAVAYCRWLSAVTGHEFRLPSEAEWEKAARGPDGRIWPWGNSWEEGRCNSKEAGIGKPSPVGHYPSGASPYGVFDMAGNVGEWCVTQRGKSYPYWLAAEWEEEYLAGDAARVVRGGAYSSAAKRVRGAFRLYSYPLLRYDRYDNGLRVVSHAPVPGSES</sequence>
<organism evidence="3 4">
    <name type="scientific">Candidatus Viridilinea halotolerans</name>
    <dbReference type="NCBI Taxonomy" id="2491704"/>
    <lineage>
        <taxon>Bacteria</taxon>
        <taxon>Bacillati</taxon>
        <taxon>Chloroflexota</taxon>
        <taxon>Chloroflexia</taxon>
        <taxon>Chloroflexales</taxon>
        <taxon>Chloroflexineae</taxon>
        <taxon>Oscillochloridaceae</taxon>
        <taxon>Candidatus Viridilinea</taxon>
    </lineage>
</organism>
<gene>
    <name evidence="3" type="ORF">EI684_15695</name>
</gene>
<feature type="domain" description="Sulfatase-modifying factor enzyme-like" evidence="2">
    <location>
        <begin position="661"/>
        <end position="910"/>
    </location>
</feature>
<protein>
    <recommendedName>
        <fullName evidence="2">Sulfatase-modifying factor enzyme-like domain-containing protein</fullName>
    </recommendedName>
</protein>
<dbReference type="Proteomes" id="UP000280307">
    <property type="component" value="Unassembled WGS sequence"/>
</dbReference>
<reference evidence="3 4" key="1">
    <citation type="submission" date="2018-12" db="EMBL/GenBank/DDBJ databases">
        <title>Genome Sequence of Candidatus Viridilinea halotolerans isolated from saline sulfide-rich spring.</title>
        <authorList>
            <person name="Grouzdev D.S."/>
            <person name="Burganskaya E.I."/>
            <person name="Krutkina M.S."/>
            <person name="Sukhacheva M.V."/>
            <person name="Gorlenko V.M."/>
        </authorList>
    </citation>
    <scope>NUCLEOTIDE SEQUENCE [LARGE SCALE GENOMIC DNA]</scope>
    <source>
        <strain evidence="3">Chok-6</strain>
    </source>
</reference>
<dbReference type="PANTHER" id="PTHR23150:SF19">
    <property type="entry name" value="FORMYLGLYCINE-GENERATING ENZYME"/>
    <property type="match status" value="1"/>
</dbReference>
<dbReference type="Gene3D" id="3.40.50.300">
    <property type="entry name" value="P-loop containing nucleotide triphosphate hydrolases"/>
    <property type="match status" value="1"/>
</dbReference>
<dbReference type="GO" id="GO:0120147">
    <property type="term" value="F:formylglycine-generating oxidase activity"/>
    <property type="evidence" value="ECO:0007669"/>
    <property type="project" value="TreeGrafter"/>
</dbReference>